<sequence length="520" mass="57336">MNSSTDSLDNHVERLSGKRRPVVRLVVAATALGCSLLVAFAAWFIWSSRHTQIQQTEVATSNVARMVGVQVETAMKATTMALANVVERVEHDGTDAAALKRLQAHLVVLTRTTPELHGIFVFAADGRWLASSLTGTRQGDNSDRAYFEYHRTHASRKIYVGHPVRSRSTGVWVLPISRRIDHPDGSFAGVALVTLKVNFFERIYDELDVGKTGTVLLALEDGTVVYRRPFDDKLIGTNLAGGVVFKAVKENAVGSDFLVARIDNIERLYSYRRVDDFAFVIAVGQTKAELLGPWKRASLLIGAAVLLIAATFAVFARKLIRQFIIRDRLDQKLRAYSQDLRRDNLGLQELAHTDKLTRLANRRRFDDVLAHELRHARLAGTPTALLLLDVDYFKKFNDRYGHPAGDACLREVARILAAQVNRNRDLPARYGGEEFAVILPDTELAGAMAVAERLRHEIQALQLPHQDSPAGVVTASIGAAVLVRASGGDADPGELIAHADRHLYDAKHAGRNRVDGGLAE</sequence>
<evidence type="ECO:0000313" key="10">
    <source>
        <dbReference type="EMBL" id="OIJ40024.1"/>
    </source>
</evidence>
<comment type="subcellular location">
    <subcellularLocation>
        <location evidence="1">Cell membrane</location>
        <topology evidence="1">Multi-pass membrane protein</topology>
    </subcellularLocation>
</comment>
<dbReference type="Pfam" id="PF02743">
    <property type="entry name" value="dCache_1"/>
    <property type="match status" value="1"/>
</dbReference>
<evidence type="ECO:0000256" key="3">
    <source>
        <dbReference type="ARBA" id="ARBA00022475"/>
    </source>
</evidence>
<evidence type="ECO:0000256" key="2">
    <source>
        <dbReference type="ARBA" id="ARBA00012528"/>
    </source>
</evidence>
<feature type="transmembrane region" description="Helical" evidence="8">
    <location>
        <begin position="297"/>
        <end position="316"/>
    </location>
</feature>
<dbReference type="EMBL" id="JRYB01000001">
    <property type="protein sequence ID" value="OIJ40024.1"/>
    <property type="molecule type" value="Genomic_DNA"/>
</dbReference>
<evidence type="ECO:0000256" key="7">
    <source>
        <dbReference type="ARBA" id="ARBA00034247"/>
    </source>
</evidence>
<dbReference type="FunFam" id="3.30.70.270:FF:000001">
    <property type="entry name" value="Diguanylate cyclase domain protein"/>
    <property type="match status" value="1"/>
</dbReference>
<dbReference type="InterPro" id="IPR050469">
    <property type="entry name" value="Diguanylate_Cyclase"/>
</dbReference>
<dbReference type="Proteomes" id="UP000180246">
    <property type="component" value="Unassembled WGS sequence"/>
</dbReference>
<comment type="catalytic activity">
    <reaction evidence="7">
        <text>2 GTP = 3',3'-c-di-GMP + 2 diphosphate</text>
        <dbReference type="Rhea" id="RHEA:24898"/>
        <dbReference type="ChEBI" id="CHEBI:33019"/>
        <dbReference type="ChEBI" id="CHEBI:37565"/>
        <dbReference type="ChEBI" id="CHEBI:58805"/>
        <dbReference type="EC" id="2.7.7.65"/>
    </reaction>
</comment>
<keyword evidence="4 8" id="KW-0812">Transmembrane</keyword>
<dbReference type="GO" id="GO:0043709">
    <property type="term" value="P:cell adhesion involved in single-species biofilm formation"/>
    <property type="evidence" value="ECO:0007669"/>
    <property type="project" value="TreeGrafter"/>
</dbReference>
<proteinExistence type="predicted"/>
<evidence type="ECO:0000256" key="6">
    <source>
        <dbReference type="ARBA" id="ARBA00023136"/>
    </source>
</evidence>
<evidence type="ECO:0000313" key="11">
    <source>
        <dbReference type="Proteomes" id="UP000180246"/>
    </source>
</evidence>
<dbReference type="PANTHER" id="PTHR45138:SF9">
    <property type="entry name" value="DIGUANYLATE CYCLASE DGCM-RELATED"/>
    <property type="match status" value="1"/>
</dbReference>
<evidence type="ECO:0000259" key="9">
    <source>
        <dbReference type="PROSITE" id="PS50887"/>
    </source>
</evidence>
<gene>
    <name evidence="10" type="ORF">LO55_920</name>
</gene>
<dbReference type="InterPro" id="IPR000160">
    <property type="entry name" value="GGDEF_dom"/>
</dbReference>
<dbReference type="CDD" id="cd12915">
    <property type="entry name" value="PDC2_DGC_like"/>
    <property type="match status" value="1"/>
</dbReference>
<dbReference type="InterPro" id="IPR029787">
    <property type="entry name" value="Nucleotide_cyclase"/>
</dbReference>
<dbReference type="SUPFAM" id="SSF55073">
    <property type="entry name" value="Nucleotide cyclase"/>
    <property type="match status" value="1"/>
</dbReference>
<dbReference type="CDD" id="cd01949">
    <property type="entry name" value="GGDEF"/>
    <property type="match status" value="1"/>
</dbReference>
<dbReference type="InterPro" id="IPR043128">
    <property type="entry name" value="Rev_trsase/Diguanyl_cyclase"/>
</dbReference>
<keyword evidence="5 8" id="KW-1133">Transmembrane helix</keyword>
<dbReference type="Gene3D" id="3.30.450.20">
    <property type="entry name" value="PAS domain"/>
    <property type="match status" value="2"/>
</dbReference>
<accession>A0A1S2N604</accession>
<evidence type="ECO:0000256" key="4">
    <source>
        <dbReference type="ARBA" id="ARBA00022692"/>
    </source>
</evidence>
<feature type="domain" description="GGDEF" evidence="9">
    <location>
        <begin position="381"/>
        <end position="519"/>
    </location>
</feature>
<comment type="caution">
    <text evidence="10">The sequence shown here is derived from an EMBL/GenBank/DDBJ whole genome shotgun (WGS) entry which is preliminary data.</text>
</comment>
<dbReference type="RefSeq" id="WP_083415170.1">
    <property type="nucleotide sequence ID" value="NZ_JRYB01000001.1"/>
</dbReference>
<dbReference type="GO" id="GO:0005886">
    <property type="term" value="C:plasma membrane"/>
    <property type="evidence" value="ECO:0007669"/>
    <property type="project" value="UniProtKB-SubCell"/>
</dbReference>
<dbReference type="InterPro" id="IPR033479">
    <property type="entry name" value="dCache_1"/>
</dbReference>
<protein>
    <recommendedName>
        <fullName evidence="2">diguanylate cyclase</fullName>
        <ecNumber evidence="2">2.7.7.65</ecNumber>
    </recommendedName>
</protein>
<evidence type="ECO:0000256" key="1">
    <source>
        <dbReference type="ARBA" id="ARBA00004651"/>
    </source>
</evidence>
<dbReference type="PROSITE" id="PS50887">
    <property type="entry name" value="GGDEF"/>
    <property type="match status" value="1"/>
</dbReference>
<dbReference type="AlphaFoldDB" id="A0A1S2N604"/>
<dbReference type="GO" id="GO:1902201">
    <property type="term" value="P:negative regulation of bacterial-type flagellum-dependent cell motility"/>
    <property type="evidence" value="ECO:0007669"/>
    <property type="project" value="TreeGrafter"/>
</dbReference>
<evidence type="ECO:0000256" key="5">
    <source>
        <dbReference type="ARBA" id="ARBA00022989"/>
    </source>
</evidence>
<dbReference type="Pfam" id="PF00990">
    <property type="entry name" value="GGDEF"/>
    <property type="match status" value="1"/>
</dbReference>
<reference evidence="10 11" key="1">
    <citation type="submission" date="2014-10" db="EMBL/GenBank/DDBJ databases">
        <authorList>
            <person name="Seo M.-J."/>
            <person name="Seok Y.J."/>
            <person name="Cha I.-T."/>
        </authorList>
    </citation>
    <scope>NUCLEOTIDE SEQUENCE [LARGE SCALE GENOMIC DNA]</scope>
    <source>
        <strain evidence="10 11">NEU</strain>
    </source>
</reference>
<feature type="transmembrane region" description="Helical" evidence="8">
    <location>
        <begin position="21"/>
        <end position="46"/>
    </location>
</feature>
<dbReference type="NCBIfam" id="TIGR00254">
    <property type="entry name" value="GGDEF"/>
    <property type="match status" value="1"/>
</dbReference>
<organism evidence="10 11">
    <name type="scientific">Massilia timonae</name>
    <dbReference type="NCBI Taxonomy" id="47229"/>
    <lineage>
        <taxon>Bacteria</taxon>
        <taxon>Pseudomonadati</taxon>
        <taxon>Pseudomonadota</taxon>
        <taxon>Betaproteobacteria</taxon>
        <taxon>Burkholderiales</taxon>
        <taxon>Oxalobacteraceae</taxon>
        <taxon>Telluria group</taxon>
        <taxon>Massilia</taxon>
    </lineage>
</organism>
<dbReference type="EC" id="2.7.7.65" evidence="2"/>
<evidence type="ECO:0000256" key="8">
    <source>
        <dbReference type="SAM" id="Phobius"/>
    </source>
</evidence>
<name>A0A1S2N604_9BURK</name>
<keyword evidence="3" id="KW-1003">Cell membrane</keyword>
<dbReference type="GO" id="GO:0052621">
    <property type="term" value="F:diguanylate cyclase activity"/>
    <property type="evidence" value="ECO:0007669"/>
    <property type="project" value="UniProtKB-EC"/>
</dbReference>
<dbReference type="CDD" id="cd12914">
    <property type="entry name" value="PDC1_DGC_like"/>
    <property type="match status" value="1"/>
</dbReference>
<keyword evidence="6 8" id="KW-0472">Membrane</keyword>
<dbReference type="SMART" id="SM00267">
    <property type="entry name" value="GGDEF"/>
    <property type="match status" value="1"/>
</dbReference>
<dbReference type="PANTHER" id="PTHR45138">
    <property type="entry name" value="REGULATORY COMPONENTS OF SENSORY TRANSDUCTION SYSTEM"/>
    <property type="match status" value="1"/>
</dbReference>
<dbReference type="Gene3D" id="3.30.70.270">
    <property type="match status" value="1"/>
</dbReference>